<dbReference type="CDD" id="cd17346">
    <property type="entry name" value="MFS_DtpA_like"/>
    <property type="match status" value="1"/>
</dbReference>
<keyword evidence="6 9" id="KW-1133">Transmembrane helix</keyword>
<dbReference type="GO" id="GO:1904680">
    <property type="term" value="F:peptide transmembrane transporter activity"/>
    <property type="evidence" value="ECO:0007669"/>
    <property type="project" value="InterPro"/>
</dbReference>
<evidence type="ECO:0000256" key="5">
    <source>
        <dbReference type="ARBA" id="ARBA00022856"/>
    </source>
</evidence>
<dbReference type="PROSITE" id="PS01022">
    <property type="entry name" value="PTR2_1"/>
    <property type="match status" value="1"/>
</dbReference>
<evidence type="ECO:0000256" key="4">
    <source>
        <dbReference type="ARBA" id="ARBA00022692"/>
    </source>
</evidence>
<dbReference type="Pfam" id="PF00854">
    <property type="entry name" value="PTR2"/>
    <property type="match status" value="2"/>
</dbReference>
<accession>A0A099CV42</accession>
<feature type="transmembrane region" description="Helical" evidence="9">
    <location>
        <begin position="341"/>
        <end position="359"/>
    </location>
</feature>
<feature type="transmembrane region" description="Helical" evidence="9">
    <location>
        <begin position="469"/>
        <end position="488"/>
    </location>
</feature>
<dbReference type="Gene3D" id="1.20.1250.20">
    <property type="entry name" value="MFS general substrate transporter like domains"/>
    <property type="match status" value="1"/>
</dbReference>
<keyword evidence="4 8" id="KW-0812">Transmembrane</keyword>
<dbReference type="InterPro" id="IPR050171">
    <property type="entry name" value="MFS_Transporters"/>
</dbReference>
<dbReference type="InterPro" id="IPR018456">
    <property type="entry name" value="PTR2_symporter_CS"/>
</dbReference>
<dbReference type="InterPro" id="IPR000109">
    <property type="entry name" value="POT_fam"/>
</dbReference>
<feature type="domain" description="Major facilitator superfamily (MFS) profile" evidence="10">
    <location>
        <begin position="1"/>
        <end position="204"/>
    </location>
</feature>
<reference evidence="11 13" key="1">
    <citation type="submission" date="2014-09" db="EMBL/GenBank/DDBJ databases">
        <title>Xanthomonadaceae 3.5X direct submission.</title>
        <authorList>
            <person name="Fang T."/>
            <person name="Wang H."/>
        </authorList>
    </citation>
    <scope>NUCLEOTIDE SEQUENCE [LARGE SCALE GENOMIC DNA]</scope>
    <source>
        <strain evidence="11 13">3.5X</strain>
    </source>
</reference>
<dbReference type="PROSITE" id="PS50850">
    <property type="entry name" value="MFS"/>
    <property type="match status" value="1"/>
</dbReference>
<comment type="similarity">
    <text evidence="8">Belongs to the major facilitator superfamily. Proton-dependent oligopeptide transporter (POT/PTR) (TC 2.A.17) family.</text>
</comment>
<dbReference type="SUPFAM" id="SSF103473">
    <property type="entry name" value="MFS general substrate transporter"/>
    <property type="match status" value="2"/>
</dbReference>
<protein>
    <submittedName>
        <fullName evidence="11">Amino acid transporter</fullName>
    </submittedName>
    <submittedName>
        <fullName evidence="12">POT family proton-dependent oligopeptide transporter</fullName>
    </submittedName>
</protein>
<dbReference type="GO" id="GO:0006857">
    <property type="term" value="P:oligopeptide transport"/>
    <property type="evidence" value="ECO:0007669"/>
    <property type="project" value="InterPro"/>
</dbReference>
<dbReference type="PROSITE" id="PS01023">
    <property type="entry name" value="PTR2_2"/>
    <property type="match status" value="1"/>
</dbReference>
<feature type="transmembrane region" description="Helical" evidence="9">
    <location>
        <begin position="230"/>
        <end position="252"/>
    </location>
</feature>
<feature type="transmembrane region" description="Helical" evidence="9">
    <location>
        <begin position="437"/>
        <end position="457"/>
    </location>
</feature>
<evidence type="ECO:0000256" key="7">
    <source>
        <dbReference type="ARBA" id="ARBA00023136"/>
    </source>
</evidence>
<evidence type="ECO:0000256" key="1">
    <source>
        <dbReference type="ARBA" id="ARBA00004651"/>
    </source>
</evidence>
<feature type="transmembrane region" description="Helical" evidence="9">
    <location>
        <begin position="258"/>
        <end position="278"/>
    </location>
</feature>
<dbReference type="OrthoDB" id="9772725at2"/>
<dbReference type="EMBL" id="JROI01000011">
    <property type="protein sequence ID" value="KGI77506.1"/>
    <property type="molecule type" value="Genomic_DNA"/>
</dbReference>
<name>A0A099CV42_9GAMM</name>
<dbReference type="InterPro" id="IPR020846">
    <property type="entry name" value="MFS_dom"/>
</dbReference>
<dbReference type="GO" id="GO:0005886">
    <property type="term" value="C:plasma membrane"/>
    <property type="evidence" value="ECO:0007669"/>
    <property type="project" value="UniProtKB-SubCell"/>
</dbReference>
<dbReference type="EMBL" id="JACHET010000001">
    <property type="protein sequence ID" value="MBB6183029.1"/>
    <property type="molecule type" value="Genomic_DNA"/>
</dbReference>
<evidence type="ECO:0000256" key="3">
    <source>
        <dbReference type="ARBA" id="ARBA00022475"/>
    </source>
</evidence>
<feature type="transmembrane region" description="Helical" evidence="9">
    <location>
        <begin position="405"/>
        <end position="425"/>
    </location>
</feature>
<gene>
    <name evidence="12" type="ORF">HNQ86_000374</name>
    <name evidence="11" type="ORF">LF63_0109200</name>
</gene>
<dbReference type="InterPro" id="IPR036259">
    <property type="entry name" value="MFS_trans_sf"/>
</dbReference>
<feature type="transmembrane region" description="Helical" evidence="9">
    <location>
        <begin position="61"/>
        <end position="82"/>
    </location>
</feature>
<keyword evidence="2 8" id="KW-0813">Transport</keyword>
<dbReference type="STRING" id="1543381.LF63_0109200"/>
<feature type="transmembrane region" description="Helical" evidence="9">
    <location>
        <begin position="371"/>
        <end position="393"/>
    </location>
</feature>
<sequence>MTDTAPTGESTILGHPRGLMTLFFVEMWERFSYYGMRALLILFMTAAITKGGMAMDDATATAIYGLYTAGVYLTSLPGGWIADRLLGAQRTVWYGGLIIAAGHFTLAIPSHTTFFLGLVLIVLGTGLLKPNASSMVGDLYPEGGSRRDAGFSLYYMGINLGGFLGPIICGLLGQQLNWHYGFAAAGVGMVLGLIQYRLTRRSLGQAGAHALPVHDDAGRQQRFLKNAWKVLWLGVAAVVVVVGLGYAGIVTYAPVPLALWSGLFILLLGLGFLAWLFVYGKLSTVEKKRLAALTILFLVQVLFWAGYEQAGSNFNLFAERYTDLQVFGYAFPAAWFQSENSLLILLLAPFFAWFWVWLGRRKLDPSTPMKFALGMLFIGVGFLVMMGAAWIVVAGHKVLPTWLALTYLLHTVGELCLSPVGLSATTKLSPRRYASRLMGTWFLFMALGDLLAGLIAGRFSAHDVGEMPRIYLTIAAISIGVGVVLALFSRLIKRRLIGEEVRIASGGH</sequence>
<dbReference type="Proteomes" id="UP000560000">
    <property type="component" value="Unassembled WGS sequence"/>
</dbReference>
<feature type="transmembrane region" description="Helical" evidence="9">
    <location>
        <begin position="91"/>
        <end position="108"/>
    </location>
</feature>
<feature type="transmembrane region" description="Helical" evidence="9">
    <location>
        <begin position="153"/>
        <end position="173"/>
    </location>
</feature>
<comment type="subcellular location">
    <subcellularLocation>
        <location evidence="1">Cell membrane</location>
        <topology evidence="1">Multi-pass membrane protein</topology>
    </subcellularLocation>
    <subcellularLocation>
        <location evidence="8">Membrane</location>
        <topology evidence="8">Multi-pass membrane protein</topology>
    </subcellularLocation>
</comment>
<dbReference type="RefSeq" id="WP_043101220.1">
    <property type="nucleotide sequence ID" value="NZ_JACHET010000001.1"/>
</dbReference>
<keyword evidence="3" id="KW-1003">Cell membrane</keyword>
<dbReference type="InterPro" id="IPR005279">
    <property type="entry name" value="Dipep/tripep_permease"/>
</dbReference>
<evidence type="ECO:0000256" key="6">
    <source>
        <dbReference type="ARBA" id="ARBA00022989"/>
    </source>
</evidence>
<evidence type="ECO:0000313" key="13">
    <source>
        <dbReference type="Proteomes" id="UP000029708"/>
    </source>
</evidence>
<evidence type="ECO:0000256" key="8">
    <source>
        <dbReference type="RuleBase" id="RU003755"/>
    </source>
</evidence>
<organism evidence="11 13">
    <name type="scientific">Oleiagrimonas soli</name>
    <dbReference type="NCBI Taxonomy" id="1543381"/>
    <lineage>
        <taxon>Bacteria</taxon>
        <taxon>Pseudomonadati</taxon>
        <taxon>Pseudomonadota</taxon>
        <taxon>Gammaproteobacteria</taxon>
        <taxon>Lysobacterales</taxon>
        <taxon>Rhodanobacteraceae</taxon>
        <taxon>Oleiagrimonas</taxon>
    </lineage>
</organism>
<keyword evidence="7 9" id="KW-0472">Membrane</keyword>
<feature type="transmembrane region" description="Helical" evidence="9">
    <location>
        <begin position="114"/>
        <end position="132"/>
    </location>
</feature>
<keyword evidence="5" id="KW-0653">Protein transport</keyword>
<dbReference type="Proteomes" id="UP000029708">
    <property type="component" value="Unassembled WGS sequence"/>
</dbReference>
<evidence type="ECO:0000313" key="14">
    <source>
        <dbReference type="Proteomes" id="UP000560000"/>
    </source>
</evidence>
<feature type="transmembrane region" description="Helical" evidence="9">
    <location>
        <begin position="290"/>
        <end position="307"/>
    </location>
</feature>
<dbReference type="PANTHER" id="PTHR23517">
    <property type="entry name" value="RESISTANCE PROTEIN MDTM, PUTATIVE-RELATED-RELATED"/>
    <property type="match status" value="1"/>
</dbReference>
<keyword evidence="13" id="KW-1185">Reference proteome</keyword>
<dbReference type="HOGENOM" id="CLU_004790_0_2_6"/>
<dbReference type="AlphaFoldDB" id="A0A099CV42"/>
<proteinExistence type="inferred from homology"/>
<evidence type="ECO:0000259" key="10">
    <source>
        <dbReference type="PROSITE" id="PS50850"/>
    </source>
</evidence>
<evidence type="ECO:0000313" key="12">
    <source>
        <dbReference type="EMBL" id="MBB6183029.1"/>
    </source>
</evidence>
<evidence type="ECO:0000313" key="11">
    <source>
        <dbReference type="EMBL" id="KGI77506.1"/>
    </source>
</evidence>
<keyword evidence="5" id="KW-0571">Peptide transport</keyword>
<evidence type="ECO:0000256" key="2">
    <source>
        <dbReference type="ARBA" id="ARBA00022448"/>
    </source>
</evidence>
<feature type="transmembrane region" description="Helical" evidence="9">
    <location>
        <begin position="31"/>
        <end position="49"/>
    </location>
</feature>
<feature type="transmembrane region" description="Helical" evidence="9">
    <location>
        <begin position="179"/>
        <end position="196"/>
    </location>
</feature>
<evidence type="ECO:0000256" key="9">
    <source>
        <dbReference type="SAM" id="Phobius"/>
    </source>
</evidence>
<dbReference type="PANTHER" id="PTHR23517:SF15">
    <property type="entry name" value="PROTON-DEPENDENT OLIGOPEPTIDE FAMILY TRANSPORT PROTEIN"/>
    <property type="match status" value="1"/>
</dbReference>
<comment type="caution">
    <text evidence="11">The sequence shown here is derived from an EMBL/GenBank/DDBJ whole genome shotgun (WGS) entry which is preliminary data.</text>
</comment>
<dbReference type="NCBIfam" id="TIGR00924">
    <property type="entry name" value="yjdL_sub1_fam"/>
    <property type="match status" value="1"/>
</dbReference>
<reference evidence="12 14" key="2">
    <citation type="submission" date="2020-08" db="EMBL/GenBank/DDBJ databases">
        <title>Genomic Encyclopedia of Type Strains, Phase IV (KMG-IV): sequencing the most valuable type-strain genomes for metagenomic binning, comparative biology and taxonomic classification.</title>
        <authorList>
            <person name="Goeker M."/>
        </authorList>
    </citation>
    <scope>NUCLEOTIDE SEQUENCE [LARGE SCALE GENOMIC DNA]</scope>
    <source>
        <strain evidence="12 14">DSM 107085</strain>
    </source>
</reference>